<accession>A0A268NZH1</accession>
<evidence type="ECO:0000256" key="5">
    <source>
        <dbReference type="ARBA" id="ARBA00022692"/>
    </source>
</evidence>
<keyword evidence="7 8" id="KW-0472">Membrane</keyword>
<keyword evidence="5 8" id="KW-0812">Transmembrane</keyword>
<evidence type="ECO:0000256" key="2">
    <source>
        <dbReference type="ARBA" id="ARBA00007998"/>
    </source>
</evidence>
<evidence type="ECO:0000313" key="9">
    <source>
        <dbReference type="EMBL" id="PAE88906.1"/>
    </source>
</evidence>
<dbReference type="InterPro" id="IPR004761">
    <property type="entry name" value="Spore_GerAB"/>
</dbReference>
<evidence type="ECO:0000313" key="10">
    <source>
        <dbReference type="Proteomes" id="UP000216207"/>
    </source>
</evidence>
<gene>
    <name evidence="9" type="ORF">CHH72_11065</name>
</gene>
<dbReference type="PANTHER" id="PTHR34975">
    <property type="entry name" value="SPORE GERMINATION PROTEIN A2"/>
    <property type="match status" value="1"/>
</dbReference>
<feature type="transmembrane region" description="Helical" evidence="8">
    <location>
        <begin position="87"/>
        <end position="110"/>
    </location>
</feature>
<dbReference type="GO" id="GO:0016020">
    <property type="term" value="C:membrane"/>
    <property type="evidence" value="ECO:0007669"/>
    <property type="project" value="UniProtKB-SubCell"/>
</dbReference>
<evidence type="ECO:0000256" key="1">
    <source>
        <dbReference type="ARBA" id="ARBA00004141"/>
    </source>
</evidence>
<dbReference type="GO" id="GO:0009847">
    <property type="term" value="P:spore germination"/>
    <property type="evidence" value="ECO:0007669"/>
    <property type="project" value="InterPro"/>
</dbReference>
<dbReference type="PANTHER" id="PTHR34975:SF2">
    <property type="entry name" value="SPORE GERMINATION PROTEIN A2"/>
    <property type="match status" value="1"/>
</dbReference>
<proteinExistence type="inferred from homology"/>
<keyword evidence="6 8" id="KW-1133">Transmembrane helix</keyword>
<evidence type="ECO:0000256" key="3">
    <source>
        <dbReference type="ARBA" id="ARBA00022448"/>
    </source>
</evidence>
<reference evidence="9 10" key="1">
    <citation type="submission" date="2017-07" db="EMBL/GenBank/DDBJ databases">
        <title>Isolation and whole genome analysis of endospore-forming bacteria from heroin.</title>
        <authorList>
            <person name="Kalinowski J."/>
            <person name="Ahrens B."/>
            <person name="Al-Dilaimi A."/>
            <person name="Winkler A."/>
            <person name="Wibberg D."/>
            <person name="Schleenbecker U."/>
            <person name="Ruckert C."/>
            <person name="Wolfel R."/>
            <person name="Grass G."/>
        </authorList>
    </citation>
    <scope>NUCLEOTIDE SEQUENCE [LARGE SCALE GENOMIC DNA]</scope>
    <source>
        <strain evidence="9 10">7539</strain>
    </source>
</reference>
<dbReference type="EMBL" id="NPCC01000012">
    <property type="protein sequence ID" value="PAE88906.1"/>
    <property type="molecule type" value="Genomic_DNA"/>
</dbReference>
<comment type="similarity">
    <text evidence="2">Belongs to the amino acid-polyamine-organocation (APC) superfamily. Spore germination protein (SGP) (TC 2.A.3.9) family.</text>
</comment>
<comment type="subcellular location">
    <subcellularLocation>
        <location evidence="1">Membrane</location>
        <topology evidence="1">Multi-pass membrane protein</topology>
    </subcellularLocation>
</comment>
<dbReference type="AlphaFoldDB" id="A0A268NZH1"/>
<feature type="transmembrane region" description="Helical" evidence="8">
    <location>
        <begin position="12"/>
        <end position="32"/>
    </location>
</feature>
<keyword evidence="4" id="KW-0309">Germination</keyword>
<dbReference type="Gene3D" id="1.20.1740.10">
    <property type="entry name" value="Amino acid/polyamine transporter I"/>
    <property type="match status" value="1"/>
</dbReference>
<feature type="transmembrane region" description="Helical" evidence="8">
    <location>
        <begin position="144"/>
        <end position="167"/>
    </location>
</feature>
<organism evidence="9 10">
    <name type="scientific">Shouchella clausii</name>
    <name type="common">Alkalihalobacillus clausii</name>
    <dbReference type="NCBI Taxonomy" id="79880"/>
    <lineage>
        <taxon>Bacteria</taxon>
        <taxon>Bacillati</taxon>
        <taxon>Bacillota</taxon>
        <taxon>Bacilli</taxon>
        <taxon>Bacillales</taxon>
        <taxon>Bacillaceae</taxon>
        <taxon>Shouchella</taxon>
    </lineage>
</organism>
<sequence length="366" mass="41205">MATELPSSVKVPPYMAFFLVHGMQVGVGILGFSRYIADVAGYRAWIAVLLAGAVNQLIIWMAFRIISKAESGDLYGVAKQAFGRWGGGLVVFLFVFYFAMLAVVVLRTYIEVIQVWIYPELMTWSMALIILLVEYYAIVKGFRVVAGLNFIFVLIPTLLWPTVLPVLEFAEWYHLTPLFDTTWKKQIEAALLLTLSFSGAELLLVYAPFLKKGKGLQLSAHLGSACTTLVYLLVVFVTFLYYSHEQLTLTIWPTLSAWKVVSLVFIERIEYLCIAIWLTVIFPNIALAIWASSRLLKQQLGVRHRTTAKVVVFLVFIATIQFDTRRAINALNDGMNYVGPLFIFGLLPLLWAVSLFLKKKGDASHV</sequence>
<evidence type="ECO:0000256" key="6">
    <source>
        <dbReference type="ARBA" id="ARBA00022989"/>
    </source>
</evidence>
<keyword evidence="3" id="KW-0813">Transport</keyword>
<dbReference type="Pfam" id="PF03845">
    <property type="entry name" value="Spore_permease"/>
    <property type="match status" value="1"/>
</dbReference>
<dbReference type="NCBIfam" id="TIGR00912">
    <property type="entry name" value="2A0309"/>
    <property type="match status" value="1"/>
</dbReference>
<name>A0A268NZH1_SHOCL</name>
<dbReference type="RefSeq" id="WP_082111935.1">
    <property type="nucleotide sequence ID" value="NZ_BOQQ01000004.1"/>
</dbReference>
<feature type="transmembrane region" description="Helical" evidence="8">
    <location>
        <begin position="302"/>
        <end position="322"/>
    </location>
</feature>
<feature type="transmembrane region" description="Helical" evidence="8">
    <location>
        <begin position="269"/>
        <end position="290"/>
    </location>
</feature>
<evidence type="ECO:0000256" key="4">
    <source>
        <dbReference type="ARBA" id="ARBA00022544"/>
    </source>
</evidence>
<comment type="caution">
    <text evidence="9">The sequence shown here is derived from an EMBL/GenBank/DDBJ whole genome shotgun (WGS) entry which is preliminary data.</text>
</comment>
<feature type="transmembrane region" description="Helical" evidence="8">
    <location>
        <begin position="222"/>
        <end position="242"/>
    </location>
</feature>
<evidence type="ECO:0000256" key="8">
    <source>
        <dbReference type="SAM" id="Phobius"/>
    </source>
</evidence>
<feature type="transmembrane region" description="Helical" evidence="8">
    <location>
        <begin position="44"/>
        <end position="66"/>
    </location>
</feature>
<evidence type="ECO:0000256" key="7">
    <source>
        <dbReference type="ARBA" id="ARBA00023136"/>
    </source>
</evidence>
<feature type="transmembrane region" description="Helical" evidence="8">
    <location>
        <begin position="337"/>
        <end position="357"/>
    </location>
</feature>
<feature type="transmembrane region" description="Helical" evidence="8">
    <location>
        <begin position="116"/>
        <end position="137"/>
    </location>
</feature>
<dbReference type="Proteomes" id="UP000216207">
    <property type="component" value="Unassembled WGS sequence"/>
</dbReference>
<feature type="transmembrane region" description="Helical" evidence="8">
    <location>
        <begin position="187"/>
        <end position="210"/>
    </location>
</feature>
<protein>
    <submittedName>
        <fullName evidence="9">Spore gernimation protein GerB</fullName>
    </submittedName>
</protein>